<dbReference type="GO" id="GO:0004827">
    <property type="term" value="F:proline-tRNA ligase activity"/>
    <property type="evidence" value="ECO:0007669"/>
    <property type="project" value="UniProtKB-EC"/>
</dbReference>
<dbReference type="Pfam" id="PF03129">
    <property type="entry name" value="HGTP_anticodon"/>
    <property type="match status" value="1"/>
</dbReference>
<sequence>MRQSDLFTKTRKEAPKDEVSKNAILLTRAGFINKEMAGVYSYLPLGLKVLKKIENIIREEMNALGGKELVLTSLQRKDVWEKVGRWDDKNVDVWFKTKLKDNVELGLGFTHDEQIVNLLTEYVSSYKDLPLYLYQIQTKFRNELRVKSGIMRGREFVMKDLYSFTRTEEEQDEFYEKAKKSYMKVFSRCGIGDITFCTFASGGTFSKYSHEFQTLSLAGEDIIYVDEKKNLAINKDVFDEEGLVTAGLKRDDLVERKSIEVGNIFKQGTKYTDPFNLYYQDENGKKQSILMGGYGIGVTRLMGTVVEVLSDDKGIIWPEEISPFQVHLVSLGNDENVIKLADEIYKTFQKEGIEVLYDDRNVRAGEKFADSDLIGISTRLVIGDKALESKKLEVKDRSSGQTTETDLKSFIKKFKK</sequence>
<keyword evidence="7 11" id="KW-0030">Aminoacyl-tRNA synthetase</keyword>
<dbReference type="GO" id="GO:0005737">
    <property type="term" value="C:cytoplasm"/>
    <property type="evidence" value="ECO:0007669"/>
    <property type="project" value="InterPro"/>
</dbReference>
<evidence type="ECO:0000313" key="12">
    <source>
        <dbReference type="Proteomes" id="UP000177096"/>
    </source>
</evidence>
<dbReference type="InterPro" id="IPR045864">
    <property type="entry name" value="aa-tRNA-synth_II/BPL/LPL"/>
</dbReference>
<dbReference type="InterPro" id="IPR050062">
    <property type="entry name" value="Pro-tRNA_synthetase"/>
</dbReference>
<dbReference type="Proteomes" id="UP000177096">
    <property type="component" value="Unassembled WGS sequence"/>
</dbReference>
<evidence type="ECO:0000259" key="10">
    <source>
        <dbReference type="PROSITE" id="PS50862"/>
    </source>
</evidence>
<dbReference type="PRINTS" id="PR01046">
    <property type="entry name" value="TRNASYNTHPRO"/>
</dbReference>
<dbReference type="CDD" id="cd00861">
    <property type="entry name" value="ProRS_anticodon_short"/>
    <property type="match status" value="1"/>
</dbReference>
<comment type="catalytic activity">
    <reaction evidence="9">
        <text>tRNA(Pro) + L-proline + ATP = L-prolyl-tRNA(Pro) + AMP + diphosphate</text>
        <dbReference type="Rhea" id="RHEA:14305"/>
        <dbReference type="Rhea" id="RHEA-COMP:9700"/>
        <dbReference type="Rhea" id="RHEA-COMP:9702"/>
        <dbReference type="ChEBI" id="CHEBI:30616"/>
        <dbReference type="ChEBI" id="CHEBI:33019"/>
        <dbReference type="ChEBI" id="CHEBI:60039"/>
        <dbReference type="ChEBI" id="CHEBI:78442"/>
        <dbReference type="ChEBI" id="CHEBI:78532"/>
        <dbReference type="ChEBI" id="CHEBI:456215"/>
        <dbReference type="EC" id="6.1.1.15"/>
    </reaction>
</comment>
<dbReference type="SUPFAM" id="SSF52954">
    <property type="entry name" value="Class II aaRS ABD-related"/>
    <property type="match status" value="1"/>
</dbReference>
<evidence type="ECO:0000256" key="9">
    <source>
        <dbReference type="ARBA" id="ARBA00047671"/>
    </source>
</evidence>
<evidence type="ECO:0000313" key="11">
    <source>
        <dbReference type="EMBL" id="OHB08628.1"/>
    </source>
</evidence>
<dbReference type="InterPro" id="IPR002316">
    <property type="entry name" value="Pro-tRNA-ligase_IIa"/>
</dbReference>
<evidence type="ECO:0000256" key="5">
    <source>
        <dbReference type="ARBA" id="ARBA00022840"/>
    </source>
</evidence>
<dbReference type="Pfam" id="PF00587">
    <property type="entry name" value="tRNA-synt_2b"/>
    <property type="match status" value="1"/>
</dbReference>
<organism evidence="11 12">
    <name type="scientific">Candidatus Zambryskibacteria bacterium RIFCSPLOWO2_02_FULL_39_14</name>
    <dbReference type="NCBI Taxonomy" id="1802769"/>
    <lineage>
        <taxon>Bacteria</taxon>
        <taxon>Candidatus Zambryskiibacteriota</taxon>
    </lineage>
</organism>
<dbReference type="EMBL" id="MHWM01000022">
    <property type="protein sequence ID" value="OHB08628.1"/>
    <property type="molecule type" value="Genomic_DNA"/>
</dbReference>
<keyword evidence="3" id="KW-0436">Ligase</keyword>
<evidence type="ECO:0000256" key="1">
    <source>
        <dbReference type="ARBA" id="ARBA00012831"/>
    </source>
</evidence>
<dbReference type="InterPro" id="IPR002314">
    <property type="entry name" value="aa-tRNA-synt_IIb"/>
</dbReference>
<evidence type="ECO:0000256" key="6">
    <source>
        <dbReference type="ARBA" id="ARBA00022917"/>
    </source>
</evidence>
<accession>A0A1G2UGR2</accession>
<dbReference type="PROSITE" id="PS50862">
    <property type="entry name" value="AA_TRNA_LIGASE_II"/>
    <property type="match status" value="1"/>
</dbReference>
<dbReference type="GO" id="GO:0005524">
    <property type="term" value="F:ATP binding"/>
    <property type="evidence" value="ECO:0007669"/>
    <property type="project" value="UniProtKB-KW"/>
</dbReference>
<dbReference type="Gene3D" id="3.40.50.800">
    <property type="entry name" value="Anticodon-binding domain"/>
    <property type="match status" value="1"/>
</dbReference>
<gene>
    <name evidence="11" type="ORF">A3I86_00350</name>
</gene>
<dbReference type="Gene3D" id="3.30.930.10">
    <property type="entry name" value="Bira Bifunctional Protein, Domain 2"/>
    <property type="match status" value="1"/>
</dbReference>
<dbReference type="InterPro" id="IPR036621">
    <property type="entry name" value="Anticodon-bd_dom_sf"/>
</dbReference>
<evidence type="ECO:0000256" key="2">
    <source>
        <dbReference type="ARBA" id="ARBA00019110"/>
    </source>
</evidence>
<evidence type="ECO:0000256" key="3">
    <source>
        <dbReference type="ARBA" id="ARBA00022598"/>
    </source>
</evidence>
<dbReference type="InterPro" id="IPR044140">
    <property type="entry name" value="ProRS_anticodon_short"/>
</dbReference>
<evidence type="ECO:0000256" key="8">
    <source>
        <dbReference type="ARBA" id="ARBA00029731"/>
    </source>
</evidence>
<keyword evidence="6" id="KW-0648">Protein biosynthesis</keyword>
<dbReference type="InterPro" id="IPR004154">
    <property type="entry name" value="Anticodon-bd"/>
</dbReference>
<keyword evidence="5" id="KW-0067">ATP-binding</keyword>
<dbReference type="GO" id="GO:0006433">
    <property type="term" value="P:prolyl-tRNA aminoacylation"/>
    <property type="evidence" value="ECO:0007669"/>
    <property type="project" value="InterPro"/>
</dbReference>
<dbReference type="SUPFAM" id="SSF55681">
    <property type="entry name" value="Class II aaRS and biotin synthetases"/>
    <property type="match status" value="1"/>
</dbReference>
<proteinExistence type="predicted"/>
<keyword evidence="4" id="KW-0547">Nucleotide-binding</keyword>
<dbReference type="AlphaFoldDB" id="A0A1G2UGR2"/>
<dbReference type="EC" id="6.1.1.15" evidence="1"/>
<name>A0A1G2UGR2_9BACT</name>
<dbReference type="PANTHER" id="PTHR42753:SF2">
    <property type="entry name" value="PROLINE--TRNA LIGASE"/>
    <property type="match status" value="1"/>
</dbReference>
<feature type="domain" description="Aminoacyl-transfer RNA synthetases class-II family profile" evidence="10">
    <location>
        <begin position="5"/>
        <end position="318"/>
    </location>
</feature>
<evidence type="ECO:0000256" key="7">
    <source>
        <dbReference type="ARBA" id="ARBA00023146"/>
    </source>
</evidence>
<dbReference type="PANTHER" id="PTHR42753">
    <property type="entry name" value="MITOCHONDRIAL RIBOSOME PROTEIN L39/PROLYL-TRNA LIGASE FAMILY MEMBER"/>
    <property type="match status" value="1"/>
</dbReference>
<evidence type="ECO:0000256" key="4">
    <source>
        <dbReference type="ARBA" id="ARBA00022741"/>
    </source>
</evidence>
<protein>
    <recommendedName>
        <fullName evidence="2">Proline--tRNA ligase</fullName>
        <ecNumber evidence="1">6.1.1.15</ecNumber>
    </recommendedName>
    <alternativeName>
        <fullName evidence="8">Prolyl-tRNA synthetase</fullName>
    </alternativeName>
</protein>
<comment type="caution">
    <text evidence="11">The sequence shown here is derived from an EMBL/GenBank/DDBJ whole genome shotgun (WGS) entry which is preliminary data.</text>
</comment>
<dbReference type="InterPro" id="IPR006195">
    <property type="entry name" value="aa-tRNA-synth_II"/>
</dbReference>
<reference evidence="11 12" key="1">
    <citation type="journal article" date="2016" name="Nat. Commun.">
        <title>Thousands of microbial genomes shed light on interconnected biogeochemical processes in an aquifer system.</title>
        <authorList>
            <person name="Anantharaman K."/>
            <person name="Brown C.T."/>
            <person name="Hug L.A."/>
            <person name="Sharon I."/>
            <person name="Castelle C.J."/>
            <person name="Probst A.J."/>
            <person name="Thomas B.C."/>
            <person name="Singh A."/>
            <person name="Wilkins M.J."/>
            <person name="Karaoz U."/>
            <person name="Brodie E.L."/>
            <person name="Williams K.H."/>
            <person name="Hubbard S.S."/>
            <person name="Banfield J.F."/>
        </authorList>
    </citation>
    <scope>NUCLEOTIDE SEQUENCE [LARGE SCALE GENOMIC DNA]</scope>
</reference>